<dbReference type="RefSeq" id="WP_083562380.1">
    <property type="nucleotide sequence ID" value="NZ_AQQV01000003.1"/>
</dbReference>
<protein>
    <submittedName>
        <fullName evidence="2">Uncharacterized protein</fullName>
    </submittedName>
</protein>
<gene>
    <name evidence="2" type="ORF">ATO7_12973</name>
</gene>
<reference evidence="2 3" key="1">
    <citation type="submission" date="2013-04" db="EMBL/GenBank/DDBJ databases">
        <title>Oceanococcus atlanticus 22II-S10r2 Genome Sequencing.</title>
        <authorList>
            <person name="Lai Q."/>
            <person name="Li G."/>
            <person name="Shao Z."/>
        </authorList>
    </citation>
    <scope>NUCLEOTIDE SEQUENCE [LARGE SCALE GENOMIC DNA]</scope>
    <source>
        <strain evidence="2 3">22II-S10r2</strain>
    </source>
</reference>
<feature type="transmembrane region" description="Helical" evidence="1">
    <location>
        <begin position="42"/>
        <end position="60"/>
    </location>
</feature>
<keyword evidence="3" id="KW-1185">Reference proteome</keyword>
<dbReference type="EMBL" id="AQQV01000003">
    <property type="protein sequence ID" value="ORE86210.1"/>
    <property type="molecule type" value="Genomic_DNA"/>
</dbReference>
<feature type="transmembrane region" description="Helical" evidence="1">
    <location>
        <begin position="72"/>
        <end position="93"/>
    </location>
</feature>
<dbReference type="STRING" id="1317117.ATO7_12973"/>
<keyword evidence="1" id="KW-1133">Transmembrane helix</keyword>
<comment type="caution">
    <text evidence="2">The sequence shown here is derived from an EMBL/GenBank/DDBJ whole genome shotgun (WGS) entry which is preliminary data.</text>
</comment>
<dbReference type="Proteomes" id="UP000192342">
    <property type="component" value="Unassembled WGS sequence"/>
</dbReference>
<accession>A0A1Y1SC40</accession>
<evidence type="ECO:0000256" key="1">
    <source>
        <dbReference type="SAM" id="Phobius"/>
    </source>
</evidence>
<sequence length="94" mass="10422">MQIFNLFIGTVASTMSIVVLVVVLMHYVYLDLKPELMRSIPKLWLTAIVFGALGAAGWFSAWARAREHRFKLLIEAGMAIVGGLSIALLVAIYR</sequence>
<organism evidence="2 3">
    <name type="scientific">Oceanococcus atlanticus</name>
    <dbReference type="NCBI Taxonomy" id="1317117"/>
    <lineage>
        <taxon>Bacteria</taxon>
        <taxon>Pseudomonadati</taxon>
        <taxon>Pseudomonadota</taxon>
        <taxon>Gammaproteobacteria</taxon>
        <taxon>Chromatiales</taxon>
        <taxon>Oceanococcaceae</taxon>
        <taxon>Oceanococcus</taxon>
    </lineage>
</organism>
<evidence type="ECO:0000313" key="3">
    <source>
        <dbReference type="Proteomes" id="UP000192342"/>
    </source>
</evidence>
<evidence type="ECO:0000313" key="2">
    <source>
        <dbReference type="EMBL" id="ORE86210.1"/>
    </source>
</evidence>
<keyword evidence="1" id="KW-0472">Membrane</keyword>
<keyword evidence="1" id="KW-0812">Transmembrane</keyword>
<feature type="transmembrane region" description="Helical" evidence="1">
    <location>
        <begin position="6"/>
        <end position="30"/>
    </location>
</feature>
<proteinExistence type="predicted"/>
<name>A0A1Y1SC40_9GAMM</name>
<dbReference type="AlphaFoldDB" id="A0A1Y1SC40"/>